<evidence type="ECO:0000313" key="2">
    <source>
        <dbReference type="Proteomes" id="UP000308652"/>
    </source>
</evidence>
<evidence type="ECO:0000313" key="1">
    <source>
        <dbReference type="EMBL" id="TFK36610.1"/>
    </source>
</evidence>
<dbReference type="AlphaFoldDB" id="A0A5C3LUH3"/>
<reference evidence="1 2" key="1">
    <citation type="journal article" date="2019" name="Nat. Ecol. Evol.">
        <title>Megaphylogeny resolves global patterns of mushroom evolution.</title>
        <authorList>
            <person name="Varga T."/>
            <person name="Krizsan K."/>
            <person name="Foldi C."/>
            <person name="Dima B."/>
            <person name="Sanchez-Garcia M."/>
            <person name="Sanchez-Ramirez S."/>
            <person name="Szollosi G.J."/>
            <person name="Szarkandi J.G."/>
            <person name="Papp V."/>
            <person name="Albert L."/>
            <person name="Andreopoulos W."/>
            <person name="Angelini C."/>
            <person name="Antonin V."/>
            <person name="Barry K.W."/>
            <person name="Bougher N.L."/>
            <person name="Buchanan P."/>
            <person name="Buyck B."/>
            <person name="Bense V."/>
            <person name="Catcheside P."/>
            <person name="Chovatia M."/>
            <person name="Cooper J."/>
            <person name="Damon W."/>
            <person name="Desjardin D."/>
            <person name="Finy P."/>
            <person name="Geml J."/>
            <person name="Haridas S."/>
            <person name="Hughes K."/>
            <person name="Justo A."/>
            <person name="Karasinski D."/>
            <person name="Kautmanova I."/>
            <person name="Kiss B."/>
            <person name="Kocsube S."/>
            <person name="Kotiranta H."/>
            <person name="LaButti K.M."/>
            <person name="Lechner B.E."/>
            <person name="Liimatainen K."/>
            <person name="Lipzen A."/>
            <person name="Lukacs Z."/>
            <person name="Mihaltcheva S."/>
            <person name="Morgado L.N."/>
            <person name="Niskanen T."/>
            <person name="Noordeloos M.E."/>
            <person name="Ohm R.A."/>
            <person name="Ortiz-Santana B."/>
            <person name="Ovrebo C."/>
            <person name="Racz N."/>
            <person name="Riley R."/>
            <person name="Savchenko A."/>
            <person name="Shiryaev A."/>
            <person name="Soop K."/>
            <person name="Spirin V."/>
            <person name="Szebenyi C."/>
            <person name="Tomsovsky M."/>
            <person name="Tulloss R.E."/>
            <person name="Uehling J."/>
            <person name="Grigoriev I.V."/>
            <person name="Vagvolgyi C."/>
            <person name="Papp T."/>
            <person name="Martin F.M."/>
            <person name="Miettinen O."/>
            <person name="Hibbett D.S."/>
            <person name="Nagy L.G."/>
        </authorList>
    </citation>
    <scope>NUCLEOTIDE SEQUENCE [LARGE SCALE GENOMIC DNA]</scope>
    <source>
        <strain evidence="1 2">CBS 166.37</strain>
    </source>
</reference>
<sequence length="158" mass="16729">MAAVVDGSAVAATDNLAEENGWGKAGACTLMWKLRLLAGLHSGSPEQIHSACVRSWWPAEKDMRVEVESAQQDQHGGTGRGAPVTGAMSGEIVVVSSSVIVIIVIVGHSNDGGGEEGSSKDGERHNGDIWMIQNKQIVMHIMSTPCAQSHKVRAKFEV</sequence>
<dbReference type="EMBL" id="ML213613">
    <property type="protein sequence ID" value="TFK36610.1"/>
    <property type="molecule type" value="Genomic_DNA"/>
</dbReference>
<name>A0A5C3LUH3_9AGAR</name>
<protein>
    <submittedName>
        <fullName evidence="1">Uncharacterized protein</fullName>
    </submittedName>
</protein>
<organism evidence="1 2">
    <name type="scientific">Crucibulum laeve</name>
    <dbReference type="NCBI Taxonomy" id="68775"/>
    <lineage>
        <taxon>Eukaryota</taxon>
        <taxon>Fungi</taxon>
        <taxon>Dikarya</taxon>
        <taxon>Basidiomycota</taxon>
        <taxon>Agaricomycotina</taxon>
        <taxon>Agaricomycetes</taxon>
        <taxon>Agaricomycetidae</taxon>
        <taxon>Agaricales</taxon>
        <taxon>Agaricineae</taxon>
        <taxon>Nidulariaceae</taxon>
        <taxon>Crucibulum</taxon>
    </lineage>
</organism>
<accession>A0A5C3LUH3</accession>
<gene>
    <name evidence="1" type="ORF">BDQ12DRAFT_667745</name>
</gene>
<dbReference type="Proteomes" id="UP000308652">
    <property type="component" value="Unassembled WGS sequence"/>
</dbReference>
<keyword evidence="2" id="KW-1185">Reference proteome</keyword>
<proteinExistence type="predicted"/>